<dbReference type="KEGG" id="tva:4765508"/>
<dbReference type="VEuPathDB" id="TrichDB:TVAG_334270"/>
<name>A2EID3_TRIV3</name>
<keyword evidence="2" id="KW-1185">Reference proteome</keyword>
<gene>
    <name evidence="1" type="ORF">TVAG_334270</name>
</gene>
<evidence type="ECO:0000313" key="2">
    <source>
        <dbReference type="Proteomes" id="UP000001542"/>
    </source>
</evidence>
<dbReference type="Proteomes" id="UP000001542">
    <property type="component" value="Unassembled WGS sequence"/>
</dbReference>
<organism evidence="1 2">
    <name type="scientific">Trichomonas vaginalis (strain ATCC PRA-98 / G3)</name>
    <dbReference type="NCBI Taxonomy" id="412133"/>
    <lineage>
        <taxon>Eukaryota</taxon>
        <taxon>Metamonada</taxon>
        <taxon>Parabasalia</taxon>
        <taxon>Trichomonadida</taxon>
        <taxon>Trichomonadidae</taxon>
        <taxon>Trichomonas</taxon>
    </lineage>
</organism>
<reference evidence="1" key="2">
    <citation type="journal article" date="2007" name="Science">
        <title>Draft genome sequence of the sexually transmitted pathogen Trichomonas vaginalis.</title>
        <authorList>
            <person name="Carlton J.M."/>
            <person name="Hirt R.P."/>
            <person name="Silva J.C."/>
            <person name="Delcher A.L."/>
            <person name="Schatz M."/>
            <person name="Zhao Q."/>
            <person name="Wortman J.R."/>
            <person name="Bidwell S.L."/>
            <person name="Alsmark U.C.M."/>
            <person name="Besteiro S."/>
            <person name="Sicheritz-Ponten T."/>
            <person name="Noel C.J."/>
            <person name="Dacks J.B."/>
            <person name="Foster P.G."/>
            <person name="Simillion C."/>
            <person name="Van de Peer Y."/>
            <person name="Miranda-Saavedra D."/>
            <person name="Barton G.J."/>
            <person name="Westrop G.D."/>
            <person name="Mueller S."/>
            <person name="Dessi D."/>
            <person name="Fiori P.L."/>
            <person name="Ren Q."/>
            <person name="Paulsen I."/>
            <person name="Zhang H."/>
            <person name="Bastida-Corcuera F.D."/>
            <person name="Simoes-Barbosa A."/>
            <person name="Brown M.T."/>
            <person name="Hayes R.D."/>
            <person name="Mukherjee M."/>
            <person name="Okumura C.Y."/>
            <person name="Schneider R."/>
            <person name="Smith A.J."/>
            <person name="Vanacova S."/>
            <person name="Villalvazo M."/>
            <person name="Haas B.J."/>
            <person name="Pertea M."/>
            <person name="Feldblyum T.V."/>
            <person name="Utterback T.R."/>
            <person name="Shu C.L."/>
            <person name="Osoegawa K."/>
            <person name="de Jong P.J."/>
            <person name="Hrdy I."/>
            <person name="Horvathova L."/>
            <person name="Zubacova Z."/>
            <person name="Dolezal P."/>
            <person name="Malik S.B."/>
            <person name="Logsdon J.M. Jr."/>
            <person name="Henze K."/>
            <person name="Gupta A."/>
            <person name="Wang C.C."/>
            <person name="Dunne R.L."/>
            <person name="Upcroft J.A."/>
            <person name="Upcroft P."/>
            <person name="White O."/>
            <person name="Salzberg S.L."/>
            <person name="Tang P."/>
            <person name="Chiu C.-H."/>
            <person name="Lee Y.-S."/>
            <person name="Embley T.M."/>
            <person name="Coombs G.H."/>
            <person name="Mottram J.C."/>
            <person name="Tachezy J."/>
            <person name="Fraser-Liggett C.M."/>
            <person name="Johnson P.J."/>
        </authorList>
    </citation>
    <scope>NUCLEOTIDE SEQUENCE [LARGE SCALE GENOMIC DNA]</scope>
    <source>
        <strain evidence="1">G3</strain>
    </source>
</reference>
<dbReference type="InParanoid" id="A2EID3"/>
<dbReference type="EMBL" id="DS113396">
    <property type="protein sequence ID" value="EAY07615.1"/>
    <property type="molecule type" value="Genomic_DNA"/>
</dbReference>
<dbReference type="RefSeq" id="XP_001319838.1">
    <property type="nucleotide sequence ID" value="XM_001319803.1"/>
</dbReference>
<protein>
    <submittedName>
        <fullName evidence="1">Uncharacterized protein</fullName>
    </submittedName>
</protein>
<dbReference type="AlphaFoldDB" id="A2EID3"/>
<reference evidence="1" key="1">
    <citation type="submission" date="2006-10" db="EMBL/GenBank/DDBJ databases">
        <authorList>
            <person name="Amadeo P."/>
            <person name="Zhao Q."/>
            <person name="Wortman J."/>
            <person name="Fraser-Liggett C."/>
            <person name="Carlton J."/>
        </authorList>
    </citation>
    <scope>NUCLEOTIDE SEQUENCE</scope>
    <source>
        <strain evidence="1">G3</strain>
    </source>
</reference>
<evidence type="ECO:0000313" key="1">
    <source>
        <dbReference type="EMBL" id="EAY07615.1"/>
    </source>
</evidence>
<dbReference type="VEuPathDB" id="TrichDB:TVAGG3_0887710"/>
<proteinExistence type="predicted"/>
<sequence length="350" mass="40200">MIGTMNFFFEKCPFLSKICPWIKLDNFLRLEWDDFYGEDLSNTQYEDETTNLLKTDQNYYVKHCLFAENIKSSAINFQTSKDTTKLLVDTSQFLNCSNSKAGGSLFFSSEGECVQDRIISDSSKVTTTYTYGVYCYSDVSNKESFQNKILSSSITKSGENNLGYRNIYLKNGKINFTNSNISHSKCNGRSVSCFESYLTDSKVLFSIFYDNKDNTPSDAAPVNLYNSPSSNILFEATNFQNITDYWLVYAYKSPTNLTKCCFSNNNISQYYFYGDSAKITVDRCFIDVSPIKGGTVEITNEIKDTSNIDICKTYYELEYQILDINKNKFTKNILKILRKLENILNFQTFL</sequence>
<accession>A2EID3</accession>